<reference evidence="1 2" key="1">
    <citation type="submission" date="2016-01" db="EMBL/GenBank/DDBJ databases">
        <authorList>
            <person name="Oliw E.H."/>
        </authorList>
    </citation>
    <scope>NUCLEOTIDE SEQUENCE [LARGE SCALE GENOMIC DNA]</scope>
    <source>
        <strain evidence="1">LMG 27134</strain>
    </source>
</reference>
<name>A0A158IZ51_9BURK</name>
<organism evidence="1 2">
    <name type="scientific">Caballeronia udeis</name>
    <dbReference type="NCBI Taxonomy" id="1232866"/>
    <lineage>
        <taxon>Bacteria</taxon>
        <taxon>Pseudomonadati</taxon>
        <taxon>Pseudomonadota</taxon>
        <taxon>Betaproteobacteria</taxon>
        <taxon>Burkholderiales</taxon>
        <taxon>Burkholderiaceae</taxon>
        <taxon>Caballeronia</taxon>
    </lineage>
</organism>
<dbReference type="GO" id="GO:0016301">
    <property type="term" value="F:kinase activity"/>
    <property type="evidence" value="ECO:0007669"/>
    <property type="project" value="UniProtKB-KW"/>
</dbReference>
<evidence type="ECO:0000313" key="1">
    <source>
        <dbReference type="EMBL" id="SAL61331.1"/>
    </source>
</evidence>
<dbReference type="Proteomes" id="UP000054683">
    <property type="component" value="Unassembled WGS sequence"/>
</dbReference>
<protein>
    <submittedName>
        <fullName evidence="1">Histidine kinase</fullName>
    </submittedName>
</protein>
<gene>
    <name evidence="1" type="ORF">AWB69_06820</name>
</gene>
<keyword evidence="1" id="KW-0418">Kinase</keyword>
<dbReference type="EMBL" id="FCOK02000064">
    <property type="protein sequence ID" value="SAL61331.1"/>
    <property type="molecule type" value="Genomic_DNA"/>
</dbReference>
<accession>A0A158IZ51</accession>
<evidence type="ECO:0000313" key="2">
    <source>
        <dbReference type="Proteomes" id="UP000054683"/>
    </source>
</evidence>
<dbReference type="AlphaFoldDB" id="A0A158IZ51"/>
<keyword evidence="1" id="KW-0808">Transferase</keyword>
<sequence>MRLSQFISAEMEAILAEWESFAATMLPAAQGLSPLELRDHAQQILEAVARDLAVPQTRQAQLDKSRGLAPVSDGAPETAAQTHAVLRAARF</sequence>
<proteinExistence type="predicted"/>